<organism evidence="2 3">
    <name type="scientific">Cupriavidus cauae</name>
    <dbReference type="NCBI Taxonomy" id="2608999"/>
    <lineage>
        <taxon>Bacteria</taxon>
        <taxon>Pseudomonadati</taxon>
        <taxon>Pseudomonadota</taxon>
        <taxon>Betaproteobacteria</taxon>
        <taxon>Burkholderiales</taxon>
        <taxon>Burkholderiaceae</taxon>
        <taxon>Cupriavidus</taxon>
    </lineage>
</organism>
<protein>
    <submittedName>
        <fullName evidence="2">Phage holin family protein</fullName>
    </submittedName>
</protein>
<keyword evidence="1" id="KW-1133">Transmembrane helix</keyword>
<accession>A0A5M8AWB0</accession>
<feature type="transmembrane region" description="Helical" evidence="1">
    <location>
        <begin position="89"/>
        <end position="111"/>
    </location>
</feature>
<dbReference type="PANTHER" id="PTHR37309">
    <property type="entry name" value="SLR0284 PROTEIN"/>
    <property type="match status" value="1"/>
</dbReference>
<keyword evidence="1" id="KW-0812">Transmembrane</keyword>
<feature type="transmembrane region" description="Helical" evidence="1">
    <location>
        <begin position="53"/>
        <end position="77"/>
    </location>
</feature>
<dbReference type="Proteomes" id="UP000324324">
    <property type="component" value="Unassembled WGS sequence"/>
</dbReference>
<dbReference type="RefSeq" id="WP_150082763.1">
    <property type="nucleotide sequence ID" value="NZ_CP080293.1"/>
</dbReference>
<dbReference type="EMBL" id="VWRN01000025">
    <property type="protein sequence ID" value="KAA6127072.1"/>
    <property type="molecule type" value="Genomic_DNA"/>
</dbReference>
<proteinExistence type="predicted"/>
<keyword evidence="1" id="KW-0472">Membrane</keyword>
<evidence type="ECO:0000313" key="2">
    <source>
        <dbReference type="EMBL" id="KAA6127072.1"/>
    </source>
</evidence>
<sequence>MRLLAVWIINALTLFAISAVVDGIEVRGFGSAMIAAAVLAIINTLIRPILVLLTLPVTLLTLGLFIFVINALLFLFVGNLLSGFTVSGFWTALLGSLLYSVISTLLAGLLLRDREVA</sequence>
<gene>
    <name evidence="2" type="ORF">F1599_08625</name>
</gene>
<evidence type="ECO:0000313" key="3">
    <source>
        <dbReference type="Proteomes" id="UP000324324"/>
    </source>
</evidence>
<dbReference type="Pfam" id="PF04020">
    <property type="entry name" value="Phage_holin_4_2"/>
    <property type="match status" value="1"/>
</dbReference>
<dbReference type="AlphaFoldDB" id="A0A5M8AWB0"/>
<dbReference type="InterPro" id="IPR007165">
    <property type="entry name" value="Phage_holin_4_2"/>
</dbReference>
<evidence type="ECO:0000256" key="1">
    <source>
        <dbReference type="SAM" id="Phobius"/>
    </source>
</evidence>
<reference evidence="2 3" key="1">
    <citation type="submission" date="2019-09" db="EMBL/GenBank/DDBJ databases">
        <title>Isolation of a novel species in the genus Cupriavidus from patients with sepsis using whole genome sequencing.</title>
        <authorList>
            <person name="Kweon O.J."/>
            <person name="Lee M.-K."/>
        </authorList>
    </citation>
    <scope>NUCLEOTIDE SEQUENCE [LARGE SCALE GENOMIC DNA]</scope>
    <source>
        <strain evidence="2 3">MKL-01</strain>
    </source>
</reference>
<keyword evidence="3" id="KW-1185">Reference proteome</keyword>
<name>A0A5M8AWB0_9BURK</name>
<feature type="transmembrane region" description="Helical" evidence="1">
    <location>
        <begin position="28"/>
        <end position="46"/>
    </location>
</feature>
<dbReference type="PANTHER" id="PTHR37309:SF1">
    <property type="entry name" value="SLR0284 PROTEIN"/>
    <property type="match status" value="1"/>
</dbReference>
<comment type="caution">
    <text evidence="2">The sequence shown here is derived from an EMBL/GenBank/DDBJ whole genome shotgun (WGS) entry which is preliminary data.</text>
</comment>